<dbReference type="InterPro" id="IPR018027">
    <property type="entry name" value="Asn/Gln_amidotransferase"/>
</dbReference>
<keyword evidence="3 10" id="KW-0436">Ligase</keyword>
<feature type="compositionally biased region" description="Basic and acidic residues" evidence="11">
    <location>
        <begin position="128"/>
        <end position="148"/>
    </location>
</feature>
<evidence type="ECO:0000256" key="5">
    <source>
        <dbReference type="ARBA" id="ARBA00022840"/>
    </source>
</evidence>
<dbReference type="PANTHER" id="PTHR11659:SF0">
    <property type="entry name" value="GLUTAMYL-TRNA(GLN) AMIDOTRANSFERASE SUBUNIT B, MITOCHONDRIAL"/>
    <property type="match status" value="1"/>
</dbReference>
<dbReference type="InterPro" id="IPR006075">
    <property type="entry name" value="Asn/Gln-tRNA_Trfase_suB/E_cat"/>
</dbReference>
<dbReference type="PATRIC" id="fig|1618669.3.peg.60"/>
<dbReference type="NCBIfam" id="NF004014">
    <property type="entry name" value="PRK05477.1-4"/>
    <property type="match status" value="1"/>
</dbReference>
<dbReference type="EMBL" id="LCPZ01000001">
    <property type="protein sequence ID" value="KKW09490.1"/>
    <property type="molecule type" value="Genomic_DNA"/>
</dbReference>
<dbReference type="FunFam" id="1.10.10.410:FF:000001">
    <property type="entry name" value="Aspartyl/glutamyl-tRNA(Asn/Gln) amidotransferase subunit B"/>
    <property type="match status" value="1"/>
</dbReference>
<dbReference type="NCBIfam" id="NF004012">
    <property type="entry name" value="PRK05477.1-2"/>
    <property type="match status" value="1"/>
</dbReference>
<dbReference type="InterPro" id="IPR017958">
    <property type="entry name" value="Gln-tRNA_amidoTrfase_suB_CS"/>
</dbReference>
<name>A0A0G1VT72_9BACT</name>
<dbReference type="GO" id="GO:0050567">
    <property type="term" value="F:glutaminyl-tRNA synthase (glutamine-hydrolyzing) activity"/>
    <property type="evidence" value="ECO:0007669"/>
    <property type="project" value="UniProtKB-UniRule"/>
</dbReference>
<keyword evidence="13" id="KW-0808">Transferase</keyword>
<dbReference type="GO" id="GO:0016740">
    <property type="term" value="F:transferase activity"/>
    <property type="evidence" value="ECO:0007669"/>
    <property type="project" value="UniProtKB-KW"/>
</dbReference>
<gene>
    <name evidence="10" type="primary">gatB</name>
    <name evidence="13" type="ORF">UY44_C0001G0055</name>
</gene>
<dbReference type="Pfam" id="PF02934">
    <property type="entry name" value="GatB_N"/>
    <property type="match status" value="1"/>
</dbReference>
<evidence type="ECO:0000313" key="14">
    <source>
        <dbReference type="Proteomes" id="UP000033965"/>
    </source>
</evidence>
<dbReference type="SUPFAM" id="SSF89095">
    <property type="entry name" value="GatB/YqeY motif"/>
    <property type="match status" value="1"/>
</dbReference>
<dbReference type="NCBIfam" id="TIGR00133">
    <property type="entry name" value="gatB"/>
    <property type="match status" value="1"/>
</dbReference>
<dbReference type="Gene3D" id="1.10.150.380">
    <property type="entry name" value="GatB domain, N-terminal subdomain"/>
    <property type="match status" value="1"/>
</dbReference>
<evidence type="ECO:0000256" key="6">
    <source>
        <dbReference type="ARBA" id="ARBA00022917"/>
    </source>
</evidence>
<dbReference type="GO" id="GO:0070681">
    <property type="term" value="P:glutaminyl-tRNAGln biosynthesis via transamidation"/>
    <property type="evidence" value="ECO:0007669"/>
    <property type="project" value="TreeGrafter"/>
</dbReference>
<evidence type="ECO:0000256" key="11">
    <source>
        <dbReference type="SAM" id="MobiDB-lite"/>
    </source>
</evidence>
<keyword evidence="6 10" id="KW-0648">Protein biosynthesis</keyword>
<dbReference type="GO" id="GO:0050566">
    <property type="term" value="F:asparaginyl-tRNA synthase (glutamine-hydrolyzing) activity"/>
    <property type="evidence" value="ECO:0007669"/>
    <property type="project" value="RHEA"/>
</dbReference>
<evidence type="ECO:0000313" key="13">
    <source>
        <dbReference type="EMBL" id="KKW09490.1"/>
    </source>
</evidence>
<dbReference type="GO" id="GO:0006412">
    <property type="term" value="P:translation"/>
    <property type="evidence" value="ECO:0007669"/>
    <property type="project" value="UniProtKB-UniRule"/>
</dbReference>
<evidence type="ECO:0000256" key="7">
    <source>
        <dbReference type="ARBA" id="ARBA00024799"/>
    </source>
</evidence>
<evidence type="ECO:0000256" key="3">
    <source>
        <dbReference type="ARBA" id="ARBA00022598"/>
    </source>
</evidence>
<feature type="domain" description="Asn/Gln amidotransferase" evidence="12">
    <location>
        <begin position="356"/>
        <end position="508"/>
    </location>
</feature>
<dbReference type="InterPro" id="IPR004413">
    <property type="entry name" value="GatB"/>
</dbReference>
<dbReference type="SMART" id="SM00845">
    <property type="entry name" value="GatB_Yqey"/>
    <property type="match status" value="1"/>
</dbReference>
<dbReference type="Proteomes" id="UP000033965">
    <property type="component" value="Unassembled WGS sequence"/>
</dbReference>
<dbReference type="InterPro" id="IPR042114">
    <property type="entry name" value="GatB_C_1"/>
</dbReference>
<evidence type="ECO:0000256" key="9">
    <source>
        <dbReference type="ARBA" id="ARBA00047913"/>
    </source>
</evidence>
<organism evidence="13 14">
    <name type="scientific">Candidatus Kaiserbacteria bacterium GW2011_GWA2_49_19</name>
    <dbReference type="NCBI Taxonomy" id="1618669"/>
    <lineage>
        <taxon>Bacteria</taxon>
        <taxon>Candidatus Kaiseribacteriota</taxon>
    </lineage>
</organism>
<accession>A0A0G1VT72</accession>
<dbReference type="HAMAP" id="MF_00121">
    <property type="entry name" value="GatB"/>
    <property type="match status" value="1"/>
</dbReference>
<dbReference type="InterPro" id="IPR003789">
    <property type="entry name" value="Asn/Gln_tRNA_amidoTrase-B-like"/>
</dbReference>
<dbReference type="AlphaFoldDB" id="A0A0G1VT72"/>
<evidence type="ECO:0000256" key="8">
    <source>
        <dbReference type="ARBA" id="ARBA00047380"/>
    </source>
</evidence>
<dbReference type="InterPro" id="IPR014746">
    <property type="entry name" value="Gln_synth/guanido_kin_cat_dom"/>
</dbReference>
<reference evidence="13 14" key="1">
    <citation type="journal article" date="2015" name="Nature">
        <title>rRNA introns, odd ribosomes, and small enigmatic genomes across a large radiation of phyla.</title>
        <authorList>
            <person name="Brown C.T."/>
            <person name="Hug L.A."/>
            <person name="Thomas B.C."/>
            <person name="Sharon I."/>
            <person name="Castelle C.J."/>
            <person name="Singh A."/>
            <person name="Wilkins M.J."/>
            <person name="Williams K.H."/>
            <person name="Banfield J.F."/>
        </authorList>
    </citation>
    <scope>NUCLEOTIDE SEQUENCE [LARGE SCALE GENOMIC DNA]</scope>
</reference>
<dbReference type="PROSITE" id="PS01234">
    <property type="entry name" value="GATB"/>
    <property type="match status" value="1"/>
</dbReference>
<feature type="region of interest" description="Disordered" evidence="11">
    <location>
        <begin position="125"/>
        <end position="153"/>
    </location>
</feature>
<keyword evidence="4 10" id="KW-0547">Nucleotide-binding</keyword>
<dbReference type="Gene3D" id="1.10.10.410">
    <property type="match status" value="1"/>
</dbReference>
<dbReference type="InterPro" id="IPR023168">
    <property type="entry name" value="GatB_Yqey_C_2"/>
</dbReference>
<evidence type="ECO:0000256" key="2">
    <source>
        <dbReference type="ARBA" id="ARBA00011123"/>
    </source>
</evidence>
<sequence>MLKKDYVLTVGLEIHAELKTKTKMFCDSKNDADETRPNVNICPICMGHPGTLPVINYEAVKHVLKVGVAVGGKPADFTEFDRKNYFYPDIPKGYQLSQYKYPLVSGGTLAGVELTRVHLEEDTATSLHYDKGGDNNDNNDKKSGHRDGQSSSYSLVDFNRAGVPLMELVTEPVIHDAKTAGDFAKELQLLLRYLKVSDANMEKGEMRVEANISVARATDTEATRNENTEQGGKKLGTKVEVKNLNSFRAVERAIVYEARRQEELLDVGESVVQETRGWNEAKQETYSQRAKEDAHDYRYFPDPDLPKLMISKMPEFSPERLVLPELPWEKRERYAKEFGVSEETSKIFLEYKEAAKFFEAVAAILKELSAVSLAVNYVTSDLMSLTKGEGADVAFSNLKFSPKDFAALISMIQKGDLSSRGAKDVLAIMYTEGGAPSVIADVRGLMQKSDEGELTKIVQTIVDANVGVVADYKGGKEAALQFLVGQGMKATKGSANPEMLKKIIVSVVG</sequence>
<keyword evidence="5 10" id="KW-0067">ATP-binding</keyword>
<evidence type="ECO:0000259" key="12">
    <source>
        <dbReference type="SMART" id="SM00845"/>
    </source>
</evidence>
<comment type="subunit">
    <text evidence="2 10">Heterotrimer of A, B and C subunits.</text>
</comment>
<comment type="similarity">
    <text evidence="1 10">Belongs to the GatB/GatE family. GatB subfamily.</text>
</comment>
<evidence type="ECO:0000256" key="1">
    <source>
        <dbReference type="ARBA" id="ARBA00005306"/>
    </source>
</evidence>
<comment type="function">
    <text evidence="7 10">Allows the formation of correctly charged Asn-tRNA(Asn) or Gln-tRNA(Gln) through the transamidation of misacylated Asp-tRNA(Asn) or Glu-tRNA(Gln) in organisms which lack either or both of asparaginyl-tRNA or glutaminyl-tRNA synthetases. The reaction takes place in the presence of glutamine and ATP through an activated phospho-Asp-tRNA(Asn) or phospho-Glu-tRNA(Gln).</text>
</comment>
<dbReference type="GO" id="GO:0005524">
    <property type="term" value="F:ATP binding"/>
    <property type="evidence" value="ECO:0007669"/>
    <property type="project" value="UniProtKB-KW"/>
</dbReference>
<dbReference type="PANTHER" id="PTHR11659">
    <property type="entry name" value="GLUTAMYL-TRNA GLN AMIDOTRANSFERASE SUBUNIT B MITOCHONDRIAL AND PROKARYOTIC PET112-RELATED"/>
    <property type="match status" value="1"/>
</dbReference>
<dbReference type="SUPFAM" id="SSF55931">
    <property type="entry name" value="Glutamine synthetase/guanido kinase"/>
    <property type="match status" value="1"/>
</dbReference>
<evidence type="ECO:0000256" key="10">
    <source>
        <dbReference type="HAMAP-Rule" id="MF_00121"/>
    </source>
</evidence>
<comment type="caution">
    <text evidence="13">The sequence shown here is derived from an EMBL/GenBank/DDBJ whole genome shotgun (WGS) entry which is preliminary data.</text>
</comment>
<dbReference type="Pfam" id="PF02637">
    <property type="entry name" value="GatB_Yqey"/>
    <property type="match status" value="1"/>
</dbReference>
<comment type="catalytic activity">
    <reaction evidence="9 10">
        <text>L-glutamyl-tRNA(Gln) + L-glutamine + ATP + H2O = L-glutaminyl-tRNA(Gln) + L-glutamate + ADP + phosphate + H(+)</text>
        <dbReference type="Rhea" id="RHEA:17521"/>
        <dbReference type="Rhea" id="RHEA-COMP:9681"/>
        <dbReference type="Rhea" id="RHEA-COMP:9684"/>
        <dbReference type="ChEBI" id="CHEBI:15377"/>
        <dbReference type="ChEBI" id="CHEBI:15378"/>
        <dbReference type="ChEBI" id="CHEBI:29985"/>
        <dbReference type="ChEBI" id="CHEBI:30616"/>
        <dbReference type="ChEBI" id="CHEBI:43474"/>
        <dbReference type="ChEBI" id="CHEBI:58359"/>
        <dbReference type="ChEBI" id="CHEBI:78520"/>
        <dbReference type="ChEBI" id="CHEBI:78521"/>
        <dbReference type="ChEBI" id="CHEBI:456216"/>
    </reaction>
</comment>
<dbReference type="InterPro" id="IPR017959">
    <property type="entry name" value="Asn/Gln-tRNA_amidoTrfase_suB/E"/>
</dbReference>
<comment type="catalytic activity">
    <reaction evidence="8 10">
        <text>L-aspartyl-tRNA(Asn) + L-glutamine + ATP + H2O = L-asparaginyl-tRNA(Asn) + L-glutamate + ADP + phosphate + 2 H(+)</text>
        <dbReference type="Rhea" id="RHEA:14513"/>
        <dbReference type="Rhea" id="RHEA-COMP:9674"/>
        <dbReference type="Rhea" id="RHEA-COMP:9677"/>
        <dbReference type="ChEBI" id="CHEBI:15377"/>
        <dbReference type="ChEBI" id="CHEBI:15378"/>
        <dbReference type="ChEBI" id="CHEBI:29985"/>
        <dbReference type="ChEBI" id="CHEBI:30616"/>
        <dbReference type="ChEBI" id="CHEBI:43474"/>
        <dbReference type="ChEBI" id="CHEBI:58359"/>
        <dbReference type="ChEBI" id="CHEBI:78515"/>
        <dbReference type="ChEBI" id="CHEBI:78516"/>
        <dbReference type="ChEBI" id="CHEBI:456216"/>
    </reaction>
</comment>
<dbReference type="EC" id="6.3.5.-" evidence="10"/>
<protein>
    <recommendedName>
        <fullName evidence="10">Aspartyl/glutamyl-tRNA(Asn/Gln) amidotransferase subunit B</fullName>
        <shortName evidence="10">Asp/Glu-ADT subunit B</shortName>
        <ecNumber evidence="10">6.3.5.-</ecNumber>
    </recommendedName>
</protein>
<evidence type="ECO:0000256" key="4">
    <source>
        <dbReference type="ARBA" id="ARBA00022741"/>
    </source>
</evidence>
<proteinExistence type="inferred from homology"/>